<feature type="domain" description="Prephenate dehydratase" evidence="10">
    <location>
        <begin position="44"/>
        <end position="222"/>
    </location>
</feature>
<dbReference type="SUPFAM" id="SSF53850">
    <property type="entry name" value="Periplasmic binding protein-like II"/>
    <property type="match status" value="1"/>
</dbReference>
<evidence type="ECO:0000256" key="7">
    <source>
        <dbReference type="ARBA" id="ARBA00023239"/>
    </source>
</evidence>
<dbReference type="CDD" id="cd04905">
    <property type="entry name" value="ACT_CM-PDT"/>
    <property type="match status" value="1"/>
</dbReference>
<evidence type="ECO:0000313" key="12">
    <source>
        <dbReference type="EMBL" id="ADZ82397.1"/>
    </source>
</evidence>
<proteinExistence type="predicted"/>
<dbReference type="Gene3D" id="3.40.190.10">
    <property type="entry name" value="Periplasmic binding protein-like II"/>
    <property type="match status" value="2"/>
</dbReference>
<dbReference type="Proteomes" id="UP000008467">
    <property type="component" value="Chromosome"/>
</dbReference>
<evidence type="ECO:0000256" key="9">
    <source>
        <dbReference type="PIRSR" id="PIRSR001500-2"/>
    </source>
</evidence>
<dbReference type="HOGENOM" id="CLU_035008_4_2_9"/>
<accession>F2JN55</accession>
<keyword evidence="4" id="KW-0028">Amino-acid biosynthesis</keyword>
<reference evidence="12 13" key="1">
    <citation type="journal article" date="2011" name="J. Bacteriol.">
        <title>Complete genome sequence of the cellulose-degrading bacterium Cellulosilyticum lentocellum.</title>
        <authorList>
            <consortium name="US DOE Joint Genome Institute"/>
            <person name="Miller D.A."/>
            <person name="Suen G."/>
            <person name="Bruce D."/>
            <person name="Copeland A."/>
            <person name="Cheng J.F."/>
            <person name="Detter C."/>
            <person name="Goodwin L.A."/>
            <person name="Han C.S."/>
            <person name="Hauser L.J."/>
            <person name="Land M.L."/>
            <person name="Lapidus A."/>
            <person name="Lucas S."/>
            <person name="Meincke L."/>
            <person name="Pitluck S."/>
            <person name="Tapia R."/>
            <person name="Teshima H."/>
            <person name="Woyke T."/>
            <person name="Fox B.G."/>
            <person name="Angert E.R."/>
            <person name="Currie C.R."/>
        </authorList>
    </citation>
    <scope>NUCLEOTIDE SEQUENCE [LARGE SCALE GENOMIC DNA]</scope>
    <source>
        <strain evidence="13">ATCC 49066 / DSM 5427 / NCIMB 11756 / RHM5</strain>
    </source>
</reference>
<organism evidence="12 13">
    <name type="scientific">Cellulosilyticum lentocellum (strain ATCC 49066 / DSM 5427 / NCIMB 11756 / RHM5)</name>
    <name type="common">Clostridium lentocellum</name>
    <dbReference type="NCBI Taxonomy" id="642492"/>
    <lineage>
        <taxon>Bacteria</taxon>
        <taxon>Bacillati</taxon>
        <taxon>Bacillota</taxon>
        <taxon>Clostridia</taxon>
        <taxon>Lachnospirales</taxon>
        <taxon>Cellulosilyticaceae</taxon>
        <taxon>Cellulosilyticum</taxon>
    </lineage>
</organism>
<protein>
    <recommendedName>
        <fullName evidence="3">Prephenate dehydratase</fullName>
        <ecNumber evidence="2">4.2.1.51</ecNumber>
    </recommendedName>
</protein>
<keyword evidence="7 12" id="KW-0456">Lyase</keyword>
<evidence type="ECO:0000313" key="13">
    <source>
        <dbReference type="Proteomes" id="UP000008467"/>
    </source>
</evidence>
<dbReference type="RefSeq" id="WP_013655698.1">
    <property type="nucleotide sequence ID" value="NC_015275.1"/>
</dbReference>
<dbReference type="InterPro" id="IPR002912">
    <property type="entry name" value="ACT_dom"/>
</dbReference>
<dbReference type="GO" id="GO:0009094">
    <property type="term" value="P:L-phenylalanine biosynthetic process"/>
    <property type="evidence" value="ECO:0007669"/>
    <property type="project" value="UniProtKB-UniPathway"/>
</dbReference>
<evidence type="ECO:0000256" key="6">
    <source>
        <dbReference type="ARBA" id="ARBA00023222"/>
    </source>
</evidence>
<dbReference type="InterPro" id="IPR008242">
    <property type="entry name" value="Chor_mutase/pphenate_deHydtase"/>
</dbReference>
<evidence type="ECO:0000256" key="2">
    <source>
        <dbReference type="ARBA" id="ARBA00013147"/>
    </source>
</evidence>
<keyword evidence="6" id="KW-0584">Phenylalanine biosynthesis</keyword>
<evidence type="ECO:0000256" key="1">
    <source>
        <dbReference type="ARBA" id="ARBA00004741"/>
    </source>
</evidence>
<dbReference type="GO" id="GO:0004664">
    <property type="term" value="F:prephenate dehydratase activity"/>
    <property type="evidence" value="ECO:0007669"/>
    <property type="project" value="UniProtKB-EC"/>
</dbReference>
<keyword evidence="13" id="KW-1185">Reference proteome</keyword>
<evidence type="ECO:0000256" key="3">
    <source>
        <dbReference type="ARBA" id="ARBA00021872"/>
    </source>
</evidence>
<dbReference type="PROSITE" id="PS51171">
    <property type="entry name" value="PREPHENATE_DEHYDR_3"/>
    <property type="match status" value="1"/>
</dbReference>
<dbReference type="EC" id="4.2.1.51" evidence="2"/>
<dbReference type="CDD" id="cd13631">
    <property type="entry name" value="PBP2_Ct-PDT_like"/>
    <property type="match status" value="1"/>
</dbReference>
<dbReference type="PROSITE" id="PS51671">
    <property type="entry name" value="ACT"/>
    <property type="match status" value="1"/>
</dbReference>
<evidence type="ECO:0000259" key="10">
    <source>
        <dbReference type="PROSITE" id="PS51171"/>
    </source>
</evidence>
<feature type="site" description="Essential for prephenate dehydratase activity" evidence="9">
    <location>
        <position position="215"/>
    </location>
</feature>
<evidence type="ECO:0000256" key="8">
    <source>
        <dbReference type="ARBA" id="ARBA00047848"/>
    </source>
</evidence>
<dbReference type="Gene3D" id="3.30.70.260">
    <property type="match status" value="1"/>
</dbReference>
<dbReference type="SUPFAM" id="SSF55021">
    <property type="entry name" value="ACT-like"/>
    <property type="match status" value="1"/>
</dbReference>
<dbReference type="Pfam" id="PF00800">
    <property type="entry name" value="PDT"/>
    <property type="match status" value="1"/>
</dbReference>
<name>F2JN55_CELLD</name>
<keyword evidence="5" id="KW-0057">Aromatic amino acid biosynthesis</keyword>
<gene>
    <name evidence="12" type="ordered locus">Clole_0663</name>
</gene>
<dbReference type="GO" id="GO:0005737">
    <property type="term" value="C:cytoplasm"/>
    <property type="evidence" value="ECO:0007669"/>
    <property type="project" value="TreeGrafter"/>
</dbReference>
<dbReference type="AlphaFoldDB" id="F2JN55"/>
<dbReference type="NCBIfam" id="NF008865">
    <property type="entry name" value="PRK11898.1"/>
    <property type="match status" value="1"/>
</dbReference>
<dbReference type="InterPro" id="IPR001086">
    <property type="entry name" value="Preph_deHydtase"/>
</dbReference>
<dbReference type="InterPro" id="IPR045865">
    <property type="entry name" value="ACT-like_dom_sf"/>
</dbReference>
<evidence type="ECO:0000256" key="4">
    <source>
        <dbReference type="ARBA" id="ARBA00022605"/>
    </source>
</evidence>
<dbReference type="PANTHER" id="PTHR21022:SF19">
    <property type="entry name" value="PREPHENATE DEHYDRATASE-RELATED"/>
    <property type="match status" value="1"/>
</dbReference>
<dbReference type="KEGG" id="cle:Clole_0663"/>
<dbReference type="PIRSF" id="PIRSF001500">
    <property type="entry name" value="Chor_mut_pdt_Ppr"/>
    <property type="match status" value="1"/>
</dbReference>
<dbReference type="STRING" id="642492.Clole_0663"/>
<comment type="pathway">
    <text evidence="1">Amino-acid biosynthesis; L-phenylalanine biosynthesis; phenylpyruvate from prephenate: step 1/1.</text>
</comment>
<dbReference type="eggNOG" id="COG0077">
    <property type="taxonomic scope" value="Bacteria"/>
</dbReference>
<dbReference type="EMBL" id="CP002582">
    <property type="protein sequence ID" value="ADZ82397.1"/>
    <property type="molecule type" value="Genomic_DNA"/>
</dbReference>
<sequence>MGEADYKGITARLKSSIENLYQHSDYILNQIEEGINGTVKPSPRVGYQGLPGAYGEEATYTYFKGQWSELTHHDSFEDVFEALLEGSIDYGVVPIENSSAGEVFDTYDLIKEHQLYIVGEQTIKIEHNLLGLKGAKIEDINEVYSHPQGLSQTKAFLKEHPKMKQIPYINTATACQHVAELKDASKAAIASKRAASLYGLDILKSNIHFNKDNFTRFIILARKMHITDECDKISIVFNTAHTSGSLYNILGHFAYNGLNLLKIQSRPLLEKKWEYYFFADLEGNLQDVSVLIALSKIKDECPYFKILGNYKQSE</sequence>
<dbReference type="UniPathway" id="UPA00121">
    <property type="reaction ID" value="UER00345"/>
</dbReference>
<evidence type="ECO:0000256" key="5">
    <source>
        <dbReference type="ARBA" id="ARBA00023141"/>
    </source>
</evidence>
<dbReference type="PANTHER" id="PTHR21022">
    <property type="entry name" value="PREPHENATE DEHYDRATASE P PROTEIN"/>
    <property type="match status" value="1"/>
</dbReference>
<feature type="domain" description="ACT" evidence="11">
    <location>
        <begin position="234"/>
        <end position="311"/>
    </location>
</feature>
<comment type="catalytic activity">
    <reaction evidence="8">
        <text>prephenate + H(+) = 3-phenylpyruvate + CO2 + H2O</text>
        <dbReference type="Rhea" id="RHEA:21648"/>
        <dbReference type="ChEBI" id="CHEBI:15377"/>
        <dbReference type="ChEBI" id="CHEBI:15378"/>
        <dbReference type="ChEBI" id="CHEBI:16526"/>
        <dbReference type="ChEBI" id="CHEBI:18005"/>
        <dbReference type="ChEBI" id="CHEBI:29934"/>
        <dbReference type="EC" id="4.2.1.51"/>
    </reaction>
</comment>
<evidence type="ECO:0000259" key="11">
    <source>
        <dbReference type="PROSITE" id="PS51671"/>
    </source>
</evidence>